<evidence type="ECO:0008006" key="3">
    <source>
        <dbReference type="Google" id="ProtNLM"/>
    </source>
</evidence>
<evidence type="ECO:0000313" key="1">
    <source>
        <dbReference type="EMBL" id="KAG7548049.1"/>
    </source>
</evidence>
<dbReference type="Proteomes" id="UP000694251">
    <property type="component" value="Chromosome 12"/>
</dbReference>
<dbReference type="OrthoDB" id="1029011at2759"/>
<keyword evidence="2" id="KW-1185">Reference proteome</keyword>
<feature type="non-terminal residue" evidence="1">
    <location>
        <position position="152"/>
    </location>
</feature>
<accession>A0A8T1YPV6</accession>
<organism evidence="1 2">
    <name type="scientific">Arabidopsis suecica</name>
    <name type="common">Swedish thale-cress</name>
    <name type="synonym">Cardaminopsis suecica</name>
    <dbReference type="NCBI Taxonomy" id="45249"/>
    <lineage>
        <taxon>Eukaryota</taxon>
        <taxon>Viridiplantae</taxon>
        <taxon>Streptophyta</taxon>
        <taxon>Embryophyta</taxon>
        <taxon>Tracheophyta</taxon>
        <taxon>Spermatophyta</taxon>
        <taxon>Magnoliopsida</taxon>
        <taxon>eudicotyledons</taxon>
        <taxon>Gunneridae</taxon>
        <taxon>Pentapetalae</taxon>
        <taxon>rosids</taxon>
        <taxon>malvids</taxon>
        <taxon>Brassicales</taxon>
        <taxon>Brassicaceae</taxon>
        <taxon>Camelineae</taxon>
        <taxon>Arabidopsis</taxon>
    </lineage>
</organism>
<dbReference type="EMBL" id="JAEFBJ010000012">
    <property type="protein sequence ID" value="KAG7548049.1"/>
    <property type="molecule type" value="Genomic_DNA"/>
</dbReference>
<comment type="caution">
    <text evidence="1">The sequence shown here is derived from an EMBL/GenBank/DDBJ whole genome shotgun (WGS) entry which is preliminary data.</text>
</comment>
<sequence>RKIKDCSDEWFQAQEIEKMEDDKESSVVDRRKNLWRPPPKPWLKCNVGFSWDKGKKICGAAWVIRNSKDGNDIVCAVNRPKAWPSFKTQVEQISLAFNGILDWRIEHEQKKANLGAFLIARSVTVEDRSQSYIAQGYPFWLKEVFTNESCVT</sequence>
<gene>
    <name evidence="1" type="ORF">ISN44_As12g032580</name>
</gene>
<proteinExistence type="predicted"/>
<name>A0A8T1YPV6_ARASU</name>
<protein>
    <recommendedName>
        <fullName evidence="3">RNase H type-1 domain-containing protein</fullName>
    </recommendedName>
</protein>
<evidence type="ECO:0000313" key="2">
    <source>
        <dbReference type="Proteomes" id="UP000694251"/>
    </source>
</evidence>
<dbReference type="AlphaFoldDB" id="A0A8T1YPV6"/>
<reference evidence="1 2" key="1">
    <citation type="submission" date="2020-12" db="EMBL/GenBank/DDBJ databases">
        <title>Concerted genomic and epigenomic changes stabilize Arabidopsis allopolyploids.</title>
        <authorList>
            <person name="Chen Z."/>
        </authorList>
    </citation>
    <scope>NUCLEOTIDE SEQUENCE [LARGE SCALE GENOMIC DNA]</scope>
    <source>
        <strain evidence="1">As9502</strain>
        <tissue evidence="1">Leaf</tissue>
    </source>
</reference>